<sequence>MCAKVSAVECLDLFKLTDKADSRYTAHPAGLAEQVNRFVNNFRQATSMTVIIAARFICSVSLSRIGLVRRFLTSLALFIRWNYMPKACRSLMKPGEYPLRSNKDKEYA</sequence>
<protein>
    <submittedName>
        <fullName evidence="1">Uncharacterized protein</fullName>
    </submittedName>
</protein>
<gene>
    <name evidence="1" type="ORF">MED92_14138</name>
</gene>
<accession>A0A7U8C1Z5</accession>
<reference evidence="1 2" key="1">
    <citation type="submission" date="2006-02" db="EMBL/GenBank/DDBJ databases">
        <authorList>
            <person name="Pinhassi J."/>
            <person name="Pedros-Alio C."/>
            <person name="Ferriera S."/>
            <person name="Johnson J."/>
            <person name="Kravitz S."/>
            <person name="Halpern A."/>
            <person name="Remington K."/>
            <person name="Beeson K."/>
            <person name="Tran B."/>
            <person name="Rogers Y.-H."/>
            <person name="Friedman R."/>
            <person name="Venter J.C."/>
        </authorList>
    </citation>
    <scope>NUCLEOTIDE SEQUENCE [LARGE SCALE GENOMIC DNA]</scope>
    <source>
        <strain evidence="1 2">MED92</strain>
    </source>
</reference>
<proteinExistence type="predicted"/>
<dbReference type="AlphaFoldDB" id="A0A7U8C1Z5"/>
<evidence type="ECO:0000313" key="2">
    <source>
        <dbReference type="Proteomes" id="UP000002171"/>
    </source>
</evidence>
<evidence type="ECO:0000313" key="1">
    <source>
        <dbReference type="EMBL" id="EAR60015.1"/>
    </source>
</evidence>
<dbReference type="EMBL" id="AAOW01000026">
    <property type="protein sequence ID" value="EAR60015.1"/>
    <property type="molecule type" value="Genomic_DNA"/>
</dbReference>
<comment type="caution">
    <text evidence="1">The sequence shown here is derived from an EMBL/GenBank/DDBJ whole genome shotgun (WGS) entry which is preliminary data.</text>
</comment>
<dbReference type="Proteomes" id="UP000002171">
    <property type="component" value="Unassembled WGS sequence"/>
</dbReference>
<keyword evidence="2" id="KW-1185">Reference proteome</keyword>
<organism evidence="1 2">
    <name type="scientific">Neptuniibacter caesariensis</name>
    <dbReference type="NCBI Taxonomy" id="207954"/>
    <lineage>
        <taxon>Bacteria</taxon>
        <taxon>Pseudomonadati</taxon>
        <taxon>Pseudomonadota</taxon>
        <taxon>Gammaproteobacteria</taxon>
        <taxon>Oceanospirillales</taxon>
        <taxon>Oceanospirillaceae</taxon>
        <taxon>Neptuniibacter</taxon>
    </lineage>
</organism>
<name>A0A7U8C1Z5_NEPCE</name>